<sequence>MSATKIQQPVYKVYEPGYHPHRTIILDEQIESPETLTIRLEEEAARNGGDLSGGCPPGLLPMPMAAYKPQPPQMHGYADSTYSQYSSQSFPTQQTENAASQLNQMAFAANNAAAGQYLAAQVRPGINVNVLSCHPSSGSPGTKVSLKATCQYDLLGGNMAASAPFVSLVFGSQRCSAQVSRDSRDENGVCTYTLAAEAPQFLSTGCPSLSNVPVTLLLENGNGEEMARVGNVGVFSYHDMQGSPGGAAAGVAVPDDSSPPGLGSPKTRSPVHRASPPHQASQARRKSDSPVAHHGLPVETPTNTYGFSPSVSAASAAAQIQAQSHAHADFTAAATGAYSQGSSSMLSSYRGASFTDHYSRAPSMLRSPHGAGWMFGSQQLDPLRASTSALAHNANSSVSRSSLTPLQHPTSTAPQLIRTSTLAQPAGGFPGYGVYQEKATLKIVGDLSSMANDWTPEEWENKRRLVLFRKQQTGSVLTVSFKAVSAAERPPHSICVSCIWWAEKREPYVTSVDTIHLLEQLLAAPSRFGVDEKNRIRRNLEGLRPLTVSKSRSESEEFFKVIMGFGNPKPRNIEKDVKVFHWRDLAGALYKIISKYSASTTTLMTPTTSPHVAPTLGLSGSYPALPPTPVSTTSSAATDPAAAASYVGAAGHHHADSLTSPRTLTGGPSPWAATYGHGPAAKTMSPALKTSPPVSGSNLRLSTTLPVVYDHRGSTHSLPSQYALPGPSAHHTHNAHAHHGQGGGYGHHSGVPISQAQSRNSSWEGYSVAEGYPTSQAGSGHGHGQMYGGGGYGEGSPRA</sequence>
<name>A0AAN6PH71_9PEZI</name>
<dbReference type="PANTHER" id="PTHR39463">
    <property type="entry name" value="MEDUSA"/>
    <property type="match status" value="1"/>
</dbReference>
<dbReference type="EMBL" id="MU854372">
    <property type="protein sequence ID" value="KAK4040682.1"/>
    <property type="molecule type" value="Genomic_DNA"/>
</dbReference>
<gene>
    <name evidence="3" type="ORF">C8A01DRAFT_15479</name>
</gene>
<feature type="region of interest" description="Disordered" evidence="1">
    <location>
        <begin position="245"/>
        <end position="304"/>
    </location>
</feature>
<protein>
    <recommendedName>
        <fullName evidence="2">DUF7082 domain-containing protein</fullName>
    </recommendedName>
</protein>
<dbReference type="InterPro" id="IPR055509">
    <property type="entry name" value="DUF7082"/>
</dbReference>
<keyword evidence="4" id="KW-1185">Reference proteome</keyword>
<accession>A0AAN6PH71</accession>
<dbReference type="GO" id="GO:0005634">
    <property type="term" value="C:nucleus"/>
    <property type="evidence" value="ECO:0007669"/>
    <property type="project" value="TreeGrafter"/>
</dbReference>
<dbReference type="PANTHER" id="PTHR39463:SF1">
    <property type="entry name" value="MEDUSA"/>
    <property type="match status" value="1"/>
</dbReference>
<feature type="compositionally biased region" description="Low complexity" evidence="1">
    <location>
        <begin position="249"/>
        <end position="265"/>
    </location>
</feature>
<feature type="compositionally biased region" description="Basic residues" evidence="1">
    <location>
        <begin position="730"/>
        <end position="739"/>
    </location>
</feature>
<evidence type="ECO:0000256" key="1">
    <source>
        <dbReference type="SAM" id="MobiDB-lite"/>
    </source>
</evidence>
<evidence type="ECO:0000313" key="4">
    <source>
        <dbReference type="Proteomes" id="UP001303115"/>
    </source>
</evidence>
<feature type="domain" description="DUF7082" evidence="2">
    <location>
        <begin position="438"/>
        <end position="593"/>
    </location>
</feature>
<dbReference type="AlphaFoldDB" id="A0AAN6PH71"/>
<feature type="compositionally biased region" description="Gly residues" evidence="1">
    <location>
        <begin position="779"/>
        <end position="799"/>
    </location>
</feature>
<comment type="caution">
    <text evidence="3">The sequence shown here is derived from an EMBL/GenBank/DDBJ whole genome shotgun (WGS) entry which is preliminary data.</text>
</comment>
<proteinExistence type="predicted"/>
<reference evidence="4" key="1">
    <citation type="journal article" date="2023" name="Mol. Phylogenet. Evol.">
        <title>Genome-scale phylogeny and comparative genomics of the fungal order Sordariales.</title>
        <authorList>
            <person name="Hensen N."/>
            <person name="Bonometti L."/>
            <person name="Westerberg I."/>
            <person name="Brannstrom I.O."/>
            <person name="Guillou S."/>
            <person name="Cros-Aarteil S."/>
            <person name="Calhoun S."/>
            <person name="Haridas S."/>
            <person name="Kuo A."/>
            <person name="Mondo S."/>
            <person name="Pangilinan J."/>
            <person name="Riley R."/>
            <person name="LaButti K."/>
            <person name="Andreopoulos B."/>
            <person name="Lipzen A."/>
            <person name="Chen C."/>
            <person name="Yan M."/>
            <person name="Daum C."/>
            <person name="Ng V."/>
            <person name="Clum A."/>
            <person name="Steindorff A."/>
            <person name="Ohm R.A."/>
            <person name="Martin F."/>
            <person name="Silar P."/>
            <person name="Natvig D.O."/>
            <person name="Lalanne C."/>
            <person name="Gautier V."/>
            <person name="Ament-Velasquez S.L."/>
            <person name="Kruys A."/>
            <person name="Hutchinson M.I."/>
            <person name="Powell A.J."/>
            <person name="Barry K."/>
            <person name="Miller A.N."/>
            <person name="Grigoriev I.V."/>
            <person name="Debuchy R."/>
            <person name="Gladieux P."/>
            <person name="Hiltunen Thoren M."/>
            <person name="Johannesson H."/>
        </authorList>
    </citation>
    <scope>NUCLEOTIDE SEQUENCE [LARGE SCALE GENOMIC DNA]</scope>
    <source>
        <strain evidence="4">CBS 284.82</strain>
    </source>
</reference>
<evidence type="ECO:0000313" key="3">
    <source>
        <dbReference type="EMBL" id="KAK4040682.1"/>
    </source>
</evidence>
<feature type="compositionally biased region" description="Polar residues" evidence="1">
    <location>
        <begin position="752"/>
        <end position="764"/>
    </location>
</feature>
<dbReference type="Proteomes" id="UP001303115">
    <property type="component" value="Unassembled WGS sequence"/>
</dbReference>
<feature type="region of interest" description="Disordered" evidence="1">
    <location>
        <begin position="710"/>
        <end position="799"/>
    </location>
</feature>
<dbReference type="Pfam" id="PF23305">
    <property type="entry name" value="DUF7082"/>
    <property type="match status" value="1"/>
</dbReference>
<feature type="region of interest" description="Disordered" evidence="1">
    <location>
        <begin position="394"/>
        <end position="414"/>
    </location>
</feature>
<organism evidence="3 4">
    <name type="scientific">Parachaetomium inaequale</name>
    <dbReference type="NCBI Taxonomy" id="2588326"/>
    <lineage>
        <taxon>Eukaryota</taxon>
        <taxon>Fungi</taxon>
        <taxon>Dikarya</taxon>
        <taxon>Ascomycota</taxon>
        <taxon>Pezizomycotina</taxon>
        <taxon>Sordariomycetes</taxon>
        <taxon>Sordariomycetidae</taxon>
        <taxon>Sordariales</taxon>
        <taxon>Chaetomiaceae</taxon>
        <taxon>Parachaetomium</taxon>
    </lineage>
</organism>
<evidence type="ECO:0000259" key="2">
    <source>
        <dbReference type="Pfam" id="PF23305"/>
    </source>
</evidence>